<gene>
    <name evidence="1" type="ORF">SAMN05216377_101368</name>
</gene>
<sequence>MSDWFLAAEDAAEGIAAGEFDDLPHLSIPLRRTELAALYAALTDTEPDDPRAPAGLLAVEADAGVIVTRVPAAALEVLAEMTPRTAPPIMARWSAAIGHGEPDALGEQLSELAAFARDAAVSGRPVLQLAPY</sequence>
<reference evidence="1 2" key="1">
    <citation type="submission" date="2016-10" db="EMBL/GenBank/DDBJ databases">
        <authorList>
            <person name="de Groot N.N."/>
        </authorList>
    </citation>
    <scope>NUCLEOTIDE SEQUENCE [LARGE SCALE GENOMIC DNA]</scope>
    <source>
        <strain evidence="1 2">CGMCC 4.3143</strain>
    </source>
</reference>
<accession>A0A1G7EGE1</accession>
<organism evidence="1 2">
    <name type="scientific">Pseudonocardia oroxyli</name>
    <dbReference type="NCBI Taxonomy" id="366584"/>
    <lineage>
        <taxon>Bacteria</taxon>
        <taxon>Bacillati</taxon>
        <taxon>Actinomycetota</taxon>
        <taxon>Actinomycetes</taxon>
        <taxon>Pseudonocardiales</taxon>
        <taxon>Pseudonocardiaceae</taxon>
        <taxon>Pseudonocardia</taxon>
    </lineage>
</organism>
<evidence type="ECO:0000313" key="2">
    <source>
        <dbReference type="Proteomes" id="UP000198967"/>
    </source>
</evidence>
<protein>
    <submittedName>
        <fullName evidence="1">Uncharacterized protein</fullName>
    </submittedName>
</protein>
<dbReference type="OrthoDB" id="5513714at2"/>
<name>A0A1G7EGE1_PSEOR</name>
<dbReference type="EMBL" id="FNBE01000001">
    <property type="protein sequence ID" value="SDE62712.1"/>
    <property type="molecule type" value="Genomic_DNA"/>
</dbReference>
<keyword evidence="2" id="KW-1185">Reference proteome</keyword>
<dbReference type="AlphaFoldDB" id="A0A1G7EGE1"/>
<dbReference type="RefSeq" id="WP_093075562.1">
    <property type="nucleotide sequence ID" value="NZ_FNBE01000001.1"/>
</dbReference>
<proteinExistence type="predicted"/>
<dbReference type="STRING" id="366584.SAMN05216377_101368"/>
<evidence type="ECO:0000313" key="1">
    <source>
        <dbReference type="EMBL" id="SDE62712.1"/>
    </source>
</evidence>
<dbReference type="Proteomes" id="UP000198967">
    <property type="component" value="Unassembled WGS sequence"/>
</dbReference>